<name>A0ACC6RAR4_9GAMM</name>
<organism evidence="1 2">
    <name type="scientific">Pseudoalteromonas undina</name>
    <dbReference type="NCBI Taxonomy" id="43660"/>
    <lineage>
        <taxon>Bacteria</taxon>
        <taxon>Pseudomonadati</taxon>
        <taxon>Pseudomonadota</taxon>
        <taxon>Gammaproteobacteria</taxon>
        <taxon>Alteromonadales</taxon>
        <taxon>Pseudoalteromonadaceae</taxon>
        <taxon>Pseudoalteromonas</taxon>
    </lineage>
</organism>
<keyword evidence="2" id="KW-1185">Reference proteome</keyword>
<proteinExistence type="predicted"/>
<gene>
    <name evidence="1" type="ORF">V6250_20350</name>
</gene>
<comment type="caution">
    <text evidence="1">The sequence shown here is derived from an EMBL/GenBank/DDBJ whole genome shotgun (WGS) entry which is preliminary data.</text>
</comment>
<dbReference type="Proteomes" id="UP001374952">
    <property type="component" value="Unassembled WGS sequence"/>
</dbReference>
<reference evidence="1" key="1">
    <citation type="submission" date="2024-02" db="EMBL/GenBank/DDBJ databases">
        <title>Bacteria isolated from the canopy kelp, Nereocystis luetkeana.</title>
        <authorList>
            <person name="Pfister C.A."/>
            <person name="Younker I.T."/>
            <person name="Light S.H."/>
        </authorList>
    </citation>
    <scope>NUCLEOTIDE SEQUENCE</scope>
    <source>
        <strain evidence="1">TN.2.01</strain>
    </source>
</reference>
<sequence length="67" mass="8075">MKQAKIQTSEVASLPQKADIHSVFENTQLATKPLIFQHQERQKQRYKLIPSIYRQQKNFEREDEFKK</sequence>
<protein>
    <submittedName>
        <fullName evidence="1">Uncharacterized protein</fullName>
    </submittedName>
</protein>
<feature type="non-terminal residue" evidence="1">
    <location>
        <position position="67"/>
    </location>
</feature>
<evidence type="ECO:0000313" key="1">
    <source>
        <dbReference type="EMBL" id="MEL0606506.1"/>
    </source>
</evidence>
<dbReference type="EMBL" id="JBAKAX010000119">
    <property type="protein sequence ID" value="MEL0606506.1"/>
    <property type="molecule type" value="Genomic_DNA"/>
</dbReference>
<accession>A0ACC6RAR4</accession>
<evidence type="ECO:0000313" key="2">
    <source>
        <dbReference type="Proteomes" id="UP001374952"/>
    </source>
</evidence>